<dbReference type="SUPFAM" id="SSF52922">
    <property type="entry name" value="TK C-terminal domain-like"/>
    <property type="match status" value="1"/>
</dbReference>
<comment type="cofactor">
    <cofactor evidence="1">
        <name>thiamine diphosphate</name>
        <dbReference type="ChEBI" id="CHEBI:58937"/>
    </cofactor>
</comment>
<evidence type="ECO:0000256" key="2">
    <source>
        <dbReference type="ARBA" id="ARBA00023002"/>
    </source>
</evidence>
<dbReference type="FunFam" id="3.40.50.970:FF:000001">
    <property type="entry name" value="Pyruvate dehydrogenase E1 beta subunit"/>
    <property type="match status" value="1"/>
</dbReference>
<keyword evidence="3" id="KW-0786">Thiamine pyrophosphate</keyword>
<evidence type="ECO:0000256" key="1">
    <source>
        <dbReference type="ARBA" id="ARBA00001964"/>
    </source>
</evidence>
<dbReference type="STRING" id="44251.PDUR_17960"/>
<evidence type="ECO:0000259" key="4">
    <source>
        <dbReference type="SMART" id="SM00861"/>
    </source>
</evidence>
<dbReference type="eggNOG" id="COG0022">
    <property type="taxonomic scope" value="Bacteria"/>
</dbReference>
<accession>A0A089HR85</accession>
<dbReference type="InterPro" id="IPR029061">
    <property type="entry name" value="THDP-binding"/>
</dbReference>
<gene>
    <name evidence="5" type="ORF">PDUR_17960</name>
</gene>
<dbReference type="KEGG" id="pdu:PDUR_17960"/>
<dbReference type="SMART" id="SM00861">
    <property type="entry name" value="Transket_pyr"/>
    <property type="match status" value="1"/>
</dbReference>
<dbReference type="PANTHER" id="PTHR43257:SF2">
    <property type="entry name" value="PYRUVATE DEHYDROGENASE E1 COMPONENT SUBUNIT BETA"/>
    <property type="match status" value="1"/>
</dbReference>
<dbReference type="InterPro" id="IPR033248">
    <property type="entry name" value="Transketolase_C"/>
</dbReference>
<dbReference type="GO" id="GO:0016491">
    <property type="term" value="F:oxidoreductase activity"/>
    <property type="evidence" value="ECO:0007669"/>
    <property type="project" value="UniProtKB-KW"/>
</dbReference>
<dbReference type="SUPFAM" id="SSF52518">
    <property type="entry name" value="Thiamin diphosphate-binding fold (THDP-binding)"/>
    <property type="match status" value="1"/>
</dbReference>
<dbReference type="EMBL" id="CP009288">
    <property type="protein sequence ID" value="AIQ13597.1"/>
    <property type="molecule type" value="Genomic_DNA"/>
</dbReference>
<dbReference type="PANTHER" id="PTHR43257">
    <property type="entry name" value="PYRUVATE DEHYDROGENASE E1 COMPONENT BETA SUBUNIT"/>
    <property type="match status" value="1"/>
</dbReference>
<evidence type="ECO:0000313" key="5">
    <source>
        <dbReference type="EMBL" id="AIQ13597.1"/>
    </source>
</evidence>
<dbReference type="FunFam" id="3.40.50.920:FF:000001">
    <property type="entry name" value="Pyruvate dehydrogenase E1 beta subunit"/>
    <property type="match status" value="1"/>
</dbReference>
<proteinExistence type="predicted"/>
<protein>
    <submittedName>
        <fullName evidence="5">2-oxoisovalerate dehydrogenase</fullName>
    </submittedName>
</protein>
<dbReference type="OrthoDB" id="9771835at2"/>
<evidence type="ECO:0000313" key="6">
    <source>
        <dbReference type="Proteomes" id="UP000029409"/>
    </source>
</evidence>
<dbReference type="CDD" id="cd07036">
    <property type="entry name" value="TPP_PYR_E1-PDHc-beta_like"/>
    <property type="match status" value="1"/>
</dbReference>
<dbReference type="AlphaFoldDB" id="A0A089HR85"/>
<dbReference type="Gene3D" id="3.40.50.970">
    <property type="match status" value="1"/>
</dbReference>
<evidence type="ECO:0000256" key="3">
    <source>
        <dbReference type="ARBA" id="ARBA00023052"/>
    </source>
</evidence>
<dbReference type="Gene3D" id="3.40.50.920">
    <property type="match status" value="1"/>
</dbReference>
<dbReference type="NCBIfam" id="NF006667">
    <property type="entry name" value="PRK09212.1"/>
    <property type="match status" value="1"/>
</dbReference>
<organism evidence="5 6">
    <name type="scientific">Paenibacillus durus</name>
    <name type="common">Paenibacillus azotofixans</name>
    <dbReference type="NCBI Taxonomy" id="44251"/>
    <lineage>
        <taxon>Bacteria</taxon>
        <taxon>Bacillati</taxon>
        <taxon>Bacillota</taxon>
        <taxon>Bacilli</taxon>
        <taxon>Bacillales</taxon>
        <taxon>Paenibacillaceae</taxon>
        <taxon>Paenibacillus</taxon>
    </lineage>
</organism>
<dbReference type="InterPro" id="IPR005475">
    <property type="entry name" value="Transketolase-like_Pyr-bd"/>
</dbReference>
<keyword evidence="2" id="KW-0560">Oxidoreductase</keyword>
<dbReference type="Proteomes" id="UP000029409">
    <property type="component" value="Chromosome"/>
</dbReference>
<reference evidence="5 6" key="1">
    <citation type="submission" date="2014-08" db="EMBL/GenBank/DDBJ databases">
        <title>Comparative genomics of the Paenibacillus odorifer group.</title>
        <authorList>
            <person name="den Bakker H.C."/>
            <person name="Tsai Y.-C."/>
            <person name="Martin N."/>
            <person name="Korlach J."/>
            <person name="Wiedmann M."/>
        </authorList>
    </citation>
    <scope>NUCLEOTIDE SEQUENCE [LARGE SCALE GENOMIC DNA]</scope>
    <source>
        <strain evidence="5 6">DSM 1735</strain>
    </source>
</reference>
<dbReference type="InterPro" id="IPR009014">
    <property type="entry name" value="Transketo_C/PFOR_II"/>
</dbReference>
<dbReference type="Pfam" id="PF02780">
    <property type="entry name" value="Transketolase_C"/>
    <property type="match status" value="1"/>
</dbReference>
<dbReference type="RefSeq" id="WP_042207398.1">
    <property type="nucleotide sequence ID" value="NZ_CP009288.1"/>
</dbReference>
<name>A0A089HR85_PAEDU</name>
<sequence length="328" mass="36069">MAMMEYIDAIRLAMKEEMERDDSVFVLGEDVGVKGGVFTTTKGLQEQFGAERVLDTPLAESAIAGVAIGAAMYGMKPIAEMQYSDFMLPATNQIISEAAKIRYRSNNDWSCPVVIRAPIGGGIFGGLYHSQCTESIFFGTPGLKIVAPYSAYDAKGLLKAAVRDPDPVLFFEHKKCYKLIKEDVPEIDYTVPIGEANLLREGDDITVIGYSLPLHFAMQAAEELEREQGITAHILDLRTLQPLDREAIKAAVRRTGKVLIVHEDNKTGGVGAEVAAIIAEECLFELDAPIFRLCGPDVPAMPISPPMEKFFMLSKDKLKAEMLRLAQY</sequence>
<dbReference type="Pfam" id="PF02779">
    <property type="entry name" value="Transket_pyr"/>
    <property type="match status" value="1"/>
</dbReference>
<keyword evidence="6" id="KW-1185">Reference proteome</keyword>
<feature type="domain" description="Transketolase-like pyrimidine-binding" evidence="4">
    <location>
        <begin position="4"/>
        <end position="179"/>
    </location>
</feature>